<organism evidence="2 3">
    <name type="scientific">Kitasatospora cystarginea</name>
    <dbReference type="NCBI Taxonomy" id="58350"/>
    <lineage>
        <taxon>Bacteria</taxon>
        <taxon>Bacillati</taxon>
        <taxon>Actinomycetota</taxon>
        <taxon>Actinomycetes</taxon>
        <taxon>Kitasatosporales</taxon>
        <taxon>Streptomycetaceae</taxon>
        <taxon>Kitasatospora</taxon>
    </lineage>
</organism>
<proteinExistence type="predicted"/>
<protein>
    <submittedName>
        <fullName evidence="2">Uncharacterized protein</fullName>
    </submittedName>
</protein>
<dbReference type="EMBL" id="BAAATR010000043">
    <property type="protein sequence ID" value="GAA2271568.1"/>
    <property type="molecule type" value="Genomic_DNA"/>
</dbReference>
<accession>A0ABN3EUV3</accession>
<gene>
    <name evidence="2" type="ORF">GCM10010430_66790</name>
</gene>
<evidence type="ECO:0000256" key="1">
    <source>
        <dbReference type="SAM" id="MobiDB-lite"/>
    </source>
</evidence>
<name>A0ABN3EUV3_9ACTN</name>
<reference evidence="2 3" key="1">
    <citation type="journal article" date="2019" name="Int. J. Syst. Evol. Microbiol.">
        <title>The Global Catalogue of Microorganisms (GCM) 10K type strain sequencing project: providing services to taxonomists for standard genome sequencing and annotation.</title>
        <authorList>
            <consortium name="The Broad Institute Genomics Platform"/>
            <consortium name="The Broad Institute Genome Sequencing Center for Infectious Disease"/>
            <person name="Wu L."/>
            <person name="Ma J."/>
        </authorList>
    </citation>
    <scope>NUCLEOTIDE SEQUENCE [LARGE SCALE GENOMIC DNA]</scope>
    <source>
        <strain evidence="2 3">JCM 7356</strain>
    </source>
</reference>
<feature type="region of interest" description="Disordered" evidence="1">
    <location>
        <begin position="10"/>
        <end position="57"/>
    </location>
</feature>
<evidence type="ECO:0000313" key="2">
    <source>
        <dbReference type="EMBL" id="GAA2271568.1"/>
    </source>
</evidence>
<dbReference type="Proteomes" id="UP001500305">
    <property type="component" value="Unassembled WGS sequence"/>
</dbReference>
<evidence type="ECO:0000313" key="3">
    <source>
        <dbReference type="Proteomes" id="UP001500305"/>
    </source>
</evidence>
<sequence>MPKWVPKVLITSARTPADRSAQPYANAATATDSPPPFKIKWQKPSAGQDHLAQDRVSEDTALLSYSYGQRTSSSE</sequence>
<keyword evidence="3" id="KW-1185">Reference proteome</keyword>
<comment type="caution">
    <text evidence="2">The sequence shown here is derived from an EMBL/GenBank/DDBJ whole genome shotgun (WGS) entry which is preliminary data.</text>
</comment>